<evidence type="ECO:0000313" key="1">
    <source>
        <dbReference type="EMBL" id="WSC01570.1"/>
    </source>
</evidence>
<protein>
    <submittedName>
        <fullName evidence="1">Uncharacterized protein</fullName>
    </submittedName>
</protein>
<dbReference type="EMBL" id="CP109109">
    <property type="protein sequence ID" value="WSC01570.1"/>
    <property type="molecule type" value="Genomic_DNA"/>
</dbReference>
<name>A0ACD4ZTL8_9ACTN</name>
<dbReference type="Proteomes" id="UP001348369">
    <property type="component" value="Chromosome"/>
</dbReference>
<reference evidence="1" key="1">
    <citation type="submission" date="2022-10" db="EMBL/GenBank/DDBJ databases">
        <title>The complete genomes of actinobacterial strains from the NBC collection.</title>
        <authorList>
            <person name="Joergensen T.S."/>
            <person name="Alvarez Arevalo M."/>
            <person name="Sterndorff E.B."/>
            <person name="Faurdal D."/>
            <person name="Vuksanovic O."/>
            <person name="Mourched A.-S."/>
            <person name="Charusanti P."/>
            <person name="Shaw S."/>
            <person name="Blin K."/>
            <person name="Weber T."/>
        </authorList>
    </citation>
    <scope>NUCLEOTIDE SEQUENCE</scope>
    <source>
        <strain evidence="1">NBC 01771</strain>
    </source>
</reference>
<gene>
    <name evidence="1" type="ORF">OG835_34230</name>
</gene>
<proteinExistence type="predicted"/>
<evidence type="ECO:0000313" key="2">
    <source>
        <dbReference type="Proteomes" id="UP001348369"/>
    </source>
</evidence>
<accession>A0ACD4ZTL8</accession>
<keyword evidence="2" id="KW-1185">Reference proteome</keyword>
<sequence length="255" mass="28155">MTPARTDLSDFASALAARLPGTWTSEYQRHARYEDQFPRTEQLWDVGHVDYIVSQYVLTHDAILHGPDSQRLYVADRPLYPHQFVVAPLTPDENGIKPHHFDGVEEPNGIAVPNDPARAAAQVARRVLPRYEQALEAVLDNTADEPDPPHRPAPPQVDQVLTLTLYGDGALGAPYKSVPPDARMTLYAHGFQYHPHQAAFLLPAEYGESGRALRVHAVVQQLTAKGIGVNLRRCAPTTSPSLPLASPQTARAHHR</sequence>
<organism evidence="1 2">
    <name type="scientific">Streptomyces scopuliridis</name>
    <dbReference type="NCBI Taxonomy" id="452529"/>
    <lineage>
        <taxon>Bacteria</taxon>
        <taxon>Bacillati</taxon>
        <taxon>Actinomycetota</taxon>
        <taxon>Actinomycetes</taxon>
        <taxon>Kitasatosporales</taxon>
        <taxon>Streptomycetaceae</taxon>
        <taxon>Streptomyces</taxon>
    </lineage>
</organism>